<proteinExistence type="predicted"/>
<dbReference type="WBParaSite" id="JU765_v2.g13261.t1">
    <property type="protein sequence ID" value="JU765_v2.g13261.t1"/>
    <property type="gene ID" value="JU765_v2.g13261"/>
</dbReference>
<name>A0AC34Q644_9BILA</name>
<accession>A0AC34Q644</accession>
<dbReference type="Proteomes" id="UP000887576">
    <property type="component" value="Unplaced"/>
</dbReference>
<reference evidence="2" key="1">
    <citation type="submission" date="2022-11" db="UniProtKB">
        <authorList>
            <consortium name="WormBaseParasite"/>
        </authorList>
    </citation>
    <scope>IDENTIFICATION</scope>
</reference>
<evidence type="ECO:0000313" key="2">
    <source>
        <dbReference type="WBParaSite" id="JU765_v2.g13261.t1"/>
    </source>
</evidence>
<protein>
    <submittedName>
        <fullName evidence="2">t-SNARE coiled-coil homology domain-containing protein</fullName>
    </submittedName>
</protein>
<organism evidence="1 2">
    <name type="scientific">Panagrolaimus sp. JU765</name>
    <dbReference type="NCBI Taxonomy" id="591449"/>
    <lineage>
        <taxon>Eukaryota</taxon>
        <taxon>Metazoa</taxon>
        <taxon>Ecdysozoa</taxon>
        <taxon>Nematoda</taxon>
        <taxon>Chromadorea</taxon>
        <taxon>Rhabditida</taxon>
        <taxon>Tylenchina</taxon>
        <taxon>Panagrolaimomorpha</taxon>
        <taxon>Panagrolaimoidea</taxon>
        <taxon>Panagrolaimidae</taxon>
        <taxon>Panagrolaimus</taxon>
    </lineage>
</organism>
<evidence type="ECO:0000313" key="1">
    <source>
        <dbReference type="Proteomes" id="UP000887576"/>
    </source>
</evidence>
<sequence>MAYRSSRGANGGGYEANSYLEQQNDVMLDNLRDKIGNLKRVTIDIGEEARSQNRLLNDLGRDMDANQGLLGATMRKLGIVSRNKGGNVLCYLVLFSFFVFLCIYYMIR</sequence>